<accession>A0A0C2D4Z1</accession>
<evidence type="ECO:0000313" key="1">
    <source>
        <dbReference type="EMBL" id="KIG16750.1"/>
    </source>
</evidence>
<reference evidence="1 2" key="1">
    <citation type="submission" date="2014-12" db="EMBL/GenBank/DDBJ databases">
        <title>Genome assembly of Enhygromyxa salina DSM 15201.</title>
        <authorList>
            <person name="Sharma G."/>
            <person name="Subramanian S."/>
        </authorList>
    </citation>
    <scope>NUCLEOTIDE SEQUENCE [LARGE SCALE GENOMIC DNA]</scope>
    <source>
        <strain evidence="1 2">DSM 15201</strain>
    </source>
</reference>
<protein>
    <submittedName>
        <fullName evidence="1">Uncharacterized protein</fullName>
    </submittedName>
</protein>
<dbReference type="AlphaFoldDB" id="A0A0C2D4Z1"/>
<gene>
    <name evidence="1" type="ORF">DB30_04094</name>
</gene>
<proteinExistence type="predicted"/>
<name>A0A0C2D4Z1_9BACT</name>
<dbReference type="Proteomes" id="UP000031599">
    <property type="component" value="Unassembled WGS sequence"/>
</dbReference>
<comment type="caution">
    <text evidence="1">The sequence shown here is derived from an EMBL/GenBank/DDBJ whole genome shotgun (WGS) entry which is preliminary data.</text>
</comment>
<organism evidence="1 2">
    <name type="scientific">Enhygromyxa salina</name>
    <dbReference type="NCBI Taxonomy" id="215803"/>
    <lineage>
        <taxon>Bacteria</taxon>
        <taxon>Pseudomonadati</taxon>
        <taxon>Myxococcota</taxon>
        <taxon>Polyangia</taxon>
        <taxon>Nannocystales</taxon>
        <taxon>Nannocystaceae</taxon>
        <taxon>Enhygromyxa</taxon>
    </lineage>
</organism>
<evidence type="ECO:0000313" key="2">
    <source>
        <dbReference type="Proteomes" id="UP000031599"/>
    </source>
</evidence>
<dbReference type="EMBL" id="JMCC02000032">
    <property type="protein sequence ID" value="KIG16750.1"/>
    <property type="molecule type" value="Genomic_DNA"/>
</dbReference>
<sequence>MRDVYMVQLDSWDRMEADLVGQIIANAGSVRQAAKPRATLGACVKRYRGQTAP</sequence>